<dbReference type="eggNOG" id="ENOG502QSG1">
    <property type="taxonomic scope" value="Eukaryota"/>
</dbReference>
<dbReference type="GeneID" id="17250417"/>
<evidence type="ECO:0000256" key="2">
    <source>
        <dbReference type="SAM" id="MobiDB-lite"/>
    </source>
</evidence>
<dbReference type="PANTHER" id="PTHR11319">
    <property type="entry name" value="G PROTEIN-COUPLED RECEPTOR-RELATED"/>
    <property type="match status" value="1"/>
</dbReference>
<feature type="transmembrane region" description="Helical" evidence="3">
    <location>
        <begin position="728"/>
        <end position="754"/>
    </location>
</feature>
<dbReference type="InterPro" id="IPR000859">
    <property type="entry name" value="CUB_dom"/>
</dbReference>
<dbReference type="EnsemblProtists" id="EOD04273">
    <property type="protein sequence ID" value="EOD04273"/>
    <property type="gene ID" value="EMIHUDRAFT_221430"/>
</dbReference>
<dbReference type="PaxDb" id="2903-EOD04273"/>
<dbReference type="InterPro" id="IPR006626">
    <property type="entry name" value="PbH1"/>
</dbReference>
<keyword evidence="3" id="KW-0472">Membrane</keyword>
<organism evidence="5 6">
    <name type="scientific">Emiliania huxleyi (strain CCMP1516)</name>
    <dbReference type="NCBI Taxonomy" id="280463"/>
    <lineage>
        <taxon>Eukaryota</taxon>
        <taxon>Haptista</taxon>
        <taxon>Haptophyta</taxon>
        <taxon>Prymnesiophyceae</taxon>
        <taxon>Isochrysidales</taxon>
        <taxon>Noelaerhabdaceae</taxon>
        <taxon>Emiliania</taxon>
    </lineage>
</organism>
<feature type="region of interest" description="Disordered" evidence="2">
    <location>
        <begin position="1159"/>
        <end position="1181"/>
    </location>
</feature>
<evidence type="ECO:0000313" key="5">
    <source>
        <dbReference type="EnsemblProtists" id="EOD04273"/>
    </source>
</evidence>
<keyword evidence="3" id="KW-0812">Transmembrane</keyword>
<keyword evidence="6" id="KW-1185">Reference proteome</keyword>
<dbReference type="AlphaFoldDB" id="A0A0D3HZ38"/>
<dbReference type="Gene3D" id="3.40.50.10140">
    <property type="entry name" value="Toll/interleukin-1 receptor homology (TIR) domain"/>
    <property type="match status" value="1"/>
</dbReference>
<proteinExistence type="predicted"/>
<feature type="transmembrane region" description="Helical" evidence="3">
    <location>
        <begin position="486"/>
        <end position="508"/>
    </location>
</feature>
<accession>A0A0D3HZ38</accession>
<dbReference type="InterPro" id="IPR011050">
    <property type="entry name" value="Pectin_lyase_fold/virulence"/>
</dbReference>
<dbReference type="SUPFAM" id="SSF52200">
    <property type="entry name" value="Toll/Interleukin receptor TIR domain"/>
    <property type="match status" value="1"/>
</dbReference>
<dbReference type="HOGENOM" id="CLU_002103_0_0_1"/>
<feature type="transmembrane region" description="Helical" evidence="3">
    <location>
        <begin position="590"/>
        <end position="612"/>
    </location>
</feature>
<evidence type="ECO:0000256" key="1">
    <source>
        <dbReference type="ARBA" id="ARBA00023157"/>
    </source>
</evidence>
<sequence length="1181" mass="124274">MAEGGPNRRQSFSAVVSPGMLCQLYMHDSRGDGWQGAEWSGLGQGGLTLEDGFEKTFTFVVPHLPLQLTGPCCITDGGSCATSPNYPESYSNNEDCIITGVPAVGLEVVAFDVEGFSFCESDYLTVSGKKYCGSRGPEGVVVEDGIIEWWGGVVYAWDSGAVSIIGSTVSGCSASYYGGVVYANQNSGAVSIIGSTVSGCSAGTHGGIVFTGGSGAVSISGSTVSGCSAGTRGGGVYAIGSDAVSITGSNVSGCSAGYRGGVVYAYNSGAVSLIGSNVTSCSAGSYGGVVYAWYSGAVSLIGSAVTGCSASAAGGVVSAESSGAVSIIGSNVSGCSAGWNGGVVSAYSSGAVSIIDSDVSGCSAGEDGGGVSAEDSGAVSIIGSAVTSCSAGNGKWEPKRECLAKLLRRGRAGAEMAKSAGLWTKLKIAISFYQCLAAIPSVYVLTAPDTLVGGAIDDLQRGLTAAFRFADLAVPSKCYGTKLHQLIGAAFTPYALFLLLAVQIAVAARCRGRRHETGLVALASSGLRSALPAGLFLSFLLLPSISSLIFRSFLCDAFVYNDATGTTRSYLHSDYSMECGTPSHQRLERWAYGLIPLWPAGVPALYLIFLLACRRTIRAGRVTHASASVRFLWSDYRPEVYLWEVLEVLRKLTVTSFVMLIDEQHAGARVLVALLVSILFLSLEIWVQPFRRDEDNWLAHMSNLALVISYLTVLVFKMCDSYSDACDVFGFSAEGIFSFFVLFGICLLVLHVLLSLTHLVFHAAATTPALRAVSTNSPPLLSMPKEVHFHLFVSHVWKTGQDQTHTLVRQLQLMLPGIRIWLDVVNLDDIGKLEEAVADAAVVLIFLSSGYFASRNCRREVYAALANNKPIEAVIEADKEKGGATVEEMQAEARRCFAPQVPGIPSAEVVVARVFAQDPVVSLKEIALRVLRQLPYYISIPSDLDRGLTLPGELSPFRFPPPCITILTCDANVGARAVANEVRATAVRTSSDSTVRIEEAGAVLAAGAAQPPGTVALLIYLNERAFTDAGGVVTATVQRAMDARMPIALVNEQDEERGACVFARYFELAPDVLQQPPYKLFDLVAVPLYPGADHRKISLRHVMRDLGAEPVVKADLFARLSRASTSSGSSSSGGGFVLSLGEWLRKGRGRLALLWGEGRGHGRGASRTSSGGDVAGNSLQP</sequence>
<dbReference type="InterPro" id="IPR035914">
    <property type="entry name" value="Sperma_CUB_dom_sf"/>
</dbReference>
<keyword evidence="3" id="KW-1133">Transmembrane helix</keyword>
<evidence type="ECO:0000259" key="4">
    <source>
        <dbReference type="Pfam" id="PF13676"/>
    </source>
</evidence>
<dbReference type="InterPro" id="IPR035897">
    <property type="entry name" value="Toll_tir_struct_dom_sf"/>
</dbReference>
<feature type="transmembrane region" description="Helical" evidence="3">
    <location>
        <begin position="666"/>
        <end position="685"/>
    </location>
</feature>
<dbReference type="Proteomes" id="UP000013827">
    <property type="component" value="Unassembled WGS sequence"/>
</dbReference>
<feature type="transmembrane region" description="Helical" evidence="3">
    <location>
        <begin position="529"/>
        <end position="550"/>
    </location>
</feature>
<dbReference type="CDD" id="cd00041">
    <property type="entry name" value="CUB"/>
    <property type="match status" value="1"/>
</dbReference>
<feature type="domain" description="TIR" evidence="4">
    <location>
        <begin position="792"/>
        <end position="872"/>
    </location>
</feature>
<dbReference type="GO" id="GO:0007165">
    <property type="term" value="P:signal transduction"/>
    <property type="evidence" value="ECO:0007669"/>
    <property type="project" value="InterPro"/>
</dbReference>
<reference evidence="5" key="2">
    <citation type="submission" date="2024-10" db="UniProtKB">
        <authorList>
            <consortium name="EnsemblProtists"/>
        </authorList>
    </citation>
    <scope>IDENTIFICATION</scope>
</reference>
<evidence type="ECO:0000256" key="3">
    <source>
        <dbReference type="SAM" id="Phobius"/>
    </source>
</evidence>
<feature type="transmembrane region" description="Helical" evidence="3">
    <location>
        <begin position="697"/>
        <end position="716"/>
    </location>
</feature>
<keyword evidence="1" id="KW-1015">Disulfide bond</keyword>
<reference evidence="6" key="1">
    <citation type="journal article" date="2013" name="Nature">
        <title>Pan genome of the phytoplankton Emiliania underpins its global distribution.</title>
        <authorList>
            <person name="Read B.A."/>
            <person name="Kegel J."/>
            <person name="Klute M.J."/>
            <person name="Kuo A."/>
            <person name="Lefebvre S.C."/>
            <person name="Maumus F."/>
            <person name="Mayer C."/>
            <person name="Miller J."/>
            <person name="Monier A."/>
            <person name="Salamov A."/>
            <person name="Young J."/>
            <person name="Aguilar M."/>
            <person name="Claverie J.M."/>
            <person name="Frickenhaus S."/>
            <person name="Gonzalez K."/>
            <person name="Herman E.K."/>
            <person name="Lin Y.C."/>
            <person name="Napier J."/>
            <person name="Ogata H."/>
            <person name="Sarno A.F."/>
            <person name="Shmutz J."/>
            <person name="Schroeder D."/>
            <person name="de Vargas C."/>
            <person name="Verret F."/>
            <person name="von Dassow P."/>
            <person name="Valentin K."/>
            <person name="Van de Peer Y."/>
            <person name="Wheeler G."/>
            <person name="Dacks J.B."/>
            <person name="Delwiche C.F."/>
            <person name="Dyhrman S.T."/>
            <person name="Glockner G."/>
            <person name="John U."/>
            <person name="Richards T."/>
            <person name="Worden A.Z."/>
            <person name="Zhang X."/>
            <person name="Grigoriev I.V."/>
            <person name="Allen A.E."/>
            <person name="Bidle K."/>
            <person name="Borodovsky M."/>
            <person name="Bowler C."/>
            <person name="Brownlee C."/>
            <person name="Cock J.M."/>
            <person name="Elias M."/>
            <person name="Gladyshev V.N."/>
            <person name="Groth M."/>
            <person name="Guda C."/>
            <person name="Hadaegh A."/>
            <person name="Iglesias-Rodriguez M.D."/>
            <person name="Jenkins J."/>
            <person name="Jones B.M."/>
            <person name="Lawson T."/>
            <person name="Leese F."/>
            <person name="Lindquist E."/>
            <person name="Lobanov A."/>
            <person name="Lomsadze A."/>
            <person name="Malik S.B."/>
            <person name="Marsh M.E."/>
            <person name="Mackinder L."/>
            <person name="Mock T."/>
            <person name="Mueller-Roeber B."/>
            <person name="Pagarete A."/>
            <person name="Parker M."/>
            <person name="Probert I."/>
            <person name="Quesneville H."/>
            <person name="Raines C."/>
            <person name="Rensing S.A."/>
            <person name="Riano-Pachon D.M."/>
            <person name="Richier S."/>
            <person name="Rokitta S."/>
            <person name="Shiraiwa Y."/>
            <person name="Soanes D.M."/>
            <person name="van der Giezen M."/>
            <person name="Wahlund T.M."/>
            <person name="Williams B."/>
            <person name="Wilson W."/>
            <person name="Wolfe G."/>
            <person name="Wurch L.L."/>
        </authorList>
    </citation>
    <scope>NUCLEOTIDE SEQUENCE</scope>
</reference>
<dbReference type="SMART" id="SM00710">
    <property type="entry name" value="PbH1"/>
    <property type="match status" value="6"/>
</dbReference>
<evidence type="ECO:0000313" key="6">
    <source>
        <dbReference type="Proteomes" id="UP000013827"/>
    </source>
</evidence>
<dbReference type="PANTHER" id="PTHR11319:SF35">
    <property type="entry name" value="OUTER MEMBRANE PROTEIN PMPC-RELATED"/>
    <property type="match status" value="1"/>
</dbReference>
<dbReference type="SUPFAM" id="SSF51126">
    <property type="entry name" value="Pectin lyase-like"/>
    <property type="match status" value="1"/>
</dbReference>
<dbReference type="KEGG" id="ehx:EMIHUDRAFT_221430"/>
<dbReference type="RefSeq" id="XP_005756702.1">
    <property type="nucleotide sequence ID" value="XM_005756645.1"/>
</dbReference>
<dbReference type="InterPro" id="IPR000157">
    <property type="entry name" value="TIR_dom"/>
</dbReference>
<name>A0A0D3HZ38_EMIH1</name>
<dbReference type="Gene3D" id="2.60.120.290">
    <property type="entry name" value="Spermadhesin, CUB domain"/>
    <property type="match status" value="1"/>
</dbReference>
<feature type="compositionally biased region" description="Polar residues" evidence="2">
    <location>
        <begin position="1166"/>
        <end position="1181"/>
    </location>
</feature>
<dbReference type="Pfam" id="PF13676">
    <property type="entry name" value="TIR_2"/>
    <property type="match status" value="1"/>
</dbReference>
<protein>
    <recommendedName>
        <fullName evidence="4">TIR domain-containing protein</fullName>
    </recommendedName>
</protein>